<name>A0A167HPC3_CALVF</name>
<dbReference type="GO" id="GO:0016887">
    <property type="term" value="F:ATP hydrolysis activity"/>
    <property type="evidence" value="ECO:0007669"/>
    <property type="project" value="RHEA"/>
</dbReference>
<keyword evidence="1" id="KW-0067">ATP-binding</keyword>
<evidence type="ECO:0000256" key="1">
    <source>
        <dbReference type="RuleBase" id="RU363044"/>
    </source>
</evidence>
<dbReference type="GO" id="GO:0006310">
    <property type="term" value="P:DNA recombination"/>
    <property type="evidence" value="ECO:0007669"/>
    <property type="project" value="UniProtKB-KW"/>
</dbReference>
<proteinExistence type="inferred from homology"/>
<dbReference type="STRING" id="1330018.A0A167HPC3"/>
<keyword evidence="1" id="KW-0547">Nucleotide-binding</keyword>
<dbReference type="Pfam" id="PF05970">
    <property type="entry name" value="PIF1"/>
    <property type="match status" value="1"/>
</dbReference>
<dbReference type="InterPro" id="IPR027417">
    <property type="entry name" value="P-loop_NTPase"/>
</dbReference>
<protein>
    <recommendedName>
        <fullName evidence="1">ATP-dependent DNA helicase</fullName>
        <ecNumber evidence="1">5.6.2.3</ecNumber>
    </recommendedName>
</protein>
<feature type="non-terminal residue" evidence="3">
    <location>
        <position position="79"/>
    </location>
</feature>
<evidence type="ECO:0000313" key="4">
    <source>
        <dbReference type="Proteomes" id="UP000076738"/>
    </source>
</evidence>
<keyword evidence="4" id="KW-1185">Reference proteome</keyword>
<dbReference type="EMBL" id="KV417317">
    <property type="protein sequence ID" value="KZO91842.1"/>
    <property type="molecule type" value="Genomic_DNA"/>
</dbReference>
<evidence type="ECO:0000313" key="3">
    <source>
        <dbReference type="EMBL" id="KZO91842.1"/>
    </source>
</evidence>
<sequence>LRRDQRRAYDIISDHLHQTLSGQRPGQLLMMLYGEGGTGKSRVIQSITQRFTQAGKRHLLIKAAYTGIAASLIDGFTLH</sequence>
<keyword evidence="1" id="KW-0227">DNA damage</keyword>
<keyword evidence="1" id="KW-0234">DNA repair</keyword>
<comment type="catalytic activity">
    <reaction evidence="1">
        <text>ATP + H2O = ADP + phosphate + H(+)</text>
        <dbReference type="Rhea" id="RHEA:13065"/>
        <dbReference type="ChEBI" id="CHEBI:15377"/>
        <dbReference type="ChEBI" id="CHEBI:15378"/>
        <dbReference type="ChEBI" id="CHEBI:30616"/>
        <dbReference type="ChEBI" id="CHEBI:43474"/>
        <dbReference type="ChEBI" id="CHEBI:456216"/>
        <dbReference type="EC" id="5.6.2.3"/>
    </reaction>
</comment>
<dbReference type="InterPro" id="IPR010285">
    <property type="entry name" value="DNA_helicase_pif1-like_DEAD"/>
</dbReference>
<dbReference type="SUPFAM" id="SSF52540">
    <property type="entry name" value="P-loop containing nucleoside triphosphate hydrolases"/>
    <property type="match status" value="1"/>
</dbReference>
<accession>A0A167HPC3</accession>
<reference evidence="3 4" key="1">
    <citation type="journal article" date="2016" name="Mol. Biol. Evol.">
        <title>Comparative Genomics of Early-Diverging Mushroom-Forming Fungi Provides Insights into the Origins of Lignocellulose Decay Capabilities.</title>
        <authorList>
            <person name="Nagy L.G."/>
            <person name="Riley R."/>
            <person name="Tritt A."/>
            <person name="Adam C."/>
            <person name="Daum C."/>
            <person name="Floudas D."/>
            <person name="Sun H."/>
            <person name="Yadav J.S."/>
            <person name="Pangilinan J."/>
            <person name="Larsson K.H."/>
            <person name="Matsuura K."/>
            <person name="Barry K."/>
            <person name="Labutti K."/>
            <person name="Kuo R."/>
            <person name="Ohm R.A."/>
            <person name="Bhattacharya S.S."/>
            <person name="Shirouzu T."/>
            <person name="Yoshinaga Y."/>
            <person name="Martin F.M."/>
            <person name="Grigoriev I.V."/>
            <person name="Hibbett D.S."/>
        </authorList>
    </citation>
    <scope>NUCLEOTIDE SEQUENCE [LARGE SCALE GENOMIC DNA]</scope>
    <source>
        <strain evidence="3 4">TUFC12733</strain>
    </source>
</reference>
<dbReference type="AlphaFoldDB" id="A0A167HPC3"/>
<dbReference type="GO" id="GO:0000723">
    <property type="term" value="P:telomere maintenance"/>
    <property type="evidence" value="ECO:0007669"/>
    <property type="project" value="InterPro"/>
</dbReference>
<feature type="domain" description="DNA helicase Pif1-like DEAD-box helicase" evidence="2">
    <location>
        <begin position="1"/>
        <end position="79"/>
    </location>
</feature>
<evidence type="ECO:0000259" key="2">
    <source>
        <dbReference type="Pfam" id="PF05970"/>
    </source>
</evidence>
<comment type="cofactor">
    <cofactor evidence="1">
        <name>Mg(2+)</name>
        <dbReference type="ChEBI" id="CHEBI:18420"/>
    </cofactor>
</comment>
<dbReference type="GO" id="GO:0005524">
    <property type="term" value="F:ATP binding"/>
    <property type="evidence" value="ECO:0007669"/>
    <property type="project" value="UniProtKB-KW"/>
</dbReference>
<keyword evidence="1" id="KW-0378">Hydrolase</keyword>
<dbReference type="GO" id="GO:0006281">
    <property type="term" value="P:DNA repair"/>
    <property type="evidence" value="ECO:0007669"/>
    <property type="project" value="UniProtKB-KW"/>
</dbReference>
<comment type="similarity">
    <text evidence="1">Belongs to the helicase family.</text>
</comment>
<dbReference type="GO" id="GO:0043139">
    <property type="term" value="F:5'-3' DNA helicase activity"/>
    <property type="evidence" value="ECO:0007669"/>
    <property type="project" value="UniProtKB-EC"/>
</dbReference>
<organism evidence="3 4">
    <name type="scientific">Calocera viscosa (strain TUFC12733)</name>
    <dbReference type="NCBI Taxonomy" id="1330018"/>
    <lineage>
        <taxon>Eukaryota</taxon>
        <taxon>Fungi</taxon>
        <taxon>Dikarya</taxon>
        <taxon>Basidiomycota</taxon>
        <taxon>Agaricomycotina</taxon>
        <taxon>Dacrymycetes</taxon>
        <taxon>Dacrymycetales</taxon>
        <taxon>Dacrymycetaceae</taxon>
        <taxon>Calocera</taxon>
    </lineage>
</organism>
<dbReference type="EC" id="5.6.2.3" evidence="1"/>
<dbReference type="Proteomes" id="UP000076738">
    <property type="component" value="Unassembled WGS sequence"/>
</dbReference>
<keyword evidence="1" id="KW-0233">DNA recombination</keyword>
<gene>
    <name evidence="3" type="ORF">CALVIDRAFT_466108</name>
</gene>
<dbReference type="Gene3D" id="3.40.50.300">
    <property type="entry name" value="P-loop containing nucleotide triphosphate hydrolases"/>
    <property type="match status" value="1"/>
</dbReference>
<keyword evidence="1" id="KW-0347">Helicase</keyword>
<dbReference type="OrthoDB" id="432234at2759"/>
<feature type="non-terminal residue" evidence="3">
    <location>
        <position position="1"/>
    </location>
</feature>